<evidence type="ECO:0000313" key="2">
    <source>
        <dbReference type="EMBL" id="PNF34929.1"/>
    </source>
</evidence>
<reference evidence="2 3" key="1">
    <citation type="submission" date="2017-12" db="EMBL/GenBank/DDBJ databases">
        <title>Hemimetabolous genomes reveal molecular basis of termite eusociality.</title>
        <authorList>
            <person name="Harrison M.C."/>
            <person name="Jongepier E."/>
            <person name="Robertson H.M."/>
            <person name="Arning N."/>
            <person name="Bitard-Feildel T."/>
            <person name="Chao H."/>
            <person name="Childers C.P."/>
            <person name="Dinh H."/>
            <person name="Doddapaneni H."/>
            <person name="Dugan S."/>
            <person name="Gowin J."/>
            <person name="Greiner C."/>
            <person name="Han Y."/>
            <person name="Hu H."/>
            <person name="Hughes D.S.T."/>
            <person name="Huylmans A.-K."/>
            <person name="Kemena C."/>
            <person name="Kremer L.P.M."/>
            <person name="Lee S.L."/>
            <person name="Lopez-Ezquerra A."/>
            <person name="Mallet L."/>
            <person name="Monroy-Kuhn J.M."/>
            <person name="Moser A."/>
            <person name="Murali S.C."/>
            <person name="Muzny D.M."/>
            <person name="Otani S."/>
            <person name="Piulachs M.-D."/>
            <person name="Poelchau M."/>
            <person name="Qu J."/>
            <person name="Schaub F."/>
            <person name="Wada-Katsumata A."/>
            <person name="Worley K.C."/>
            <person name="Xie Q."/>
            <person name="Ylla G."/>
            <person name="Poulsen M."/>
            <person name="Gibbs R.A."/>
            <person name="Schal C."/>
            <person name="Richards S."/>
            <person name="Belles X."/>
            <person name="Korb J."/>
            <person name="Bornberg-Bauer E."/>
        </authorList>
    </citation>
    <scope>NUCLEOTIDE SEQUENCE [LARGE SCALE GENOMIC DNA]</scope>
    <source>
        <tissue evidence="2">Whole body</tissue>
    </source>
</reference>
<evidence type="ECO:0000256" key="1">
    <source>
        <dbReference type="SAM" id="MobiDB-lite"/>
    </source>
</evidence>
<dbReference type="Proteomes" id="UP000235965">
    <property type="component" value="Unassembled WGS sequence"/>
</dbReference>
<keyword evidence="3" id="KW-1185">Reference proteome</keyword>
<dbReference type="InterPro" id="IPR036397">
    <property type="entry name" value="RNaseH_sf"/>
</dbReference>
<dbReference type="AlphaFoldDB" id="A0A2J7R278"/>
<dbReference type="OrthoDB" id="10017160at2759"/>
<dbReference type="PANTHER" id="PTHR46060:SF1">
    <property type="entry name" value="MARINER MOS1 TRANSPOSASE-LIKE PROTEIN"/>
    <property type="match status" value="1"/>
</dbReference>
<sequence length="373" mass="42502">MAAPLETCTREEQCSVIWFLCSEGVKPIEIYGRMKFQYGDAYLSQQQVYEWSRKFANDVTSVEDAPRPGQAHRIVTPENTAAVEAIVRENRPVTLNQTAASLNISHGSAHHIVHDVLQFHTVSARWVPRQLTPELKDRRIDACEELLWCFERGDDFLARIVTGDETWVHFHQPETKRASKEWRHSSSPKPKKFRTQPSAGKVMQTLFWDEKGIILEHYMPRGTTVTSASYSDLLKNHFRPAIKSKRRGWLSTGILLQHDNARPHTARTTVATINVLHFECLPHPAYSPDLAPSDFRIFGPLKEAMGGNTFRSDEEVCHAVHKWLRGLPKEFFLKEFMHSVSAGGLALSMGENMLKSDTALYHLCTINNTQKNI</sequence>
<dbReference type="InterPro" id="IPR052709">
    <property type="entry name" value="Transposase-MT_Hybrid"/>
</dbReference>
<dbReference type="Gene3D" id="3.30.420.10">
    <property type="entry name" value="Ribonuclease H-like superfamily/Ribonuclease H"/>
    <property type="match status" value="1"/>
</dbReference>
<dbReference type="PANTHER" id="PTHR46060">
    <property type="entry name" value="MARINER MOS1 TRANSPOSASE-LIKE PROTEIN"/>
    <property type="match status" value="1"/>
</dbReference>
<accession>A0A2J7R278</accession>
<protein>
    <submittedName>
        <fullName evidence="2">Mariner Mos1 transposase</fullName>
    </submittedName>
</protein>
<comment type="caution">
    <text evidence="2">The sequence shown here is derived from an EMBL/GenBank/DDBJ whole genome shotgun (WGS) entry which is preliminary data.</text>
</comment>
<dbReference type="InParanoid" id="A0A2J7R278"/>
<dbReference type="InterPro" id="IPR001888">
    <property type="entry name" value="Transposase_1"/>
</dbReference>
<gene>
    <name evidence="2" type="ORF">B7P43_G01398</name>
</gene>
<evidence type="ECO:0000313" key="3">
    <source>
        <dbReference type="Proteomes" id="UP000235965"/>
    </source>
</evidence>
<name>A0A2J7R278_9NEOP</name>
<dbReference type="GO" id="GO:0003676">
    <property type="term" value="F:nucleic acid binding"/>
    <property type="evidence" value="ECO:0007669"/>
    <property type="project" value="InterPro"/>
</dbReference>
<dbReference type="EMBL" id="NEVH01008200">
    <property type="protein sequence ID" value="PNF34929.1"/>
    <property type="molecule type" value="Genomic_DNA"/>
</dbReference>
<organism evidence="2 3">
    <name type="scientific">Cryptotermes secundus</name>
    <dbReference type="NCBI Taxonomy" id="105785"/>
    <lineage>
        <taxon>Eukaryota</taxon>
        <taxon>Metazoa</taxon>
        <taxon>Ecdysozoa</taxon>
        <taxon>Arthropoda</taxon>
        <taxon>Hexapoda</taxon>
        <taxon>Insecta</taxon>
        <taxon>Pterygota</taxon>
        <taxon>Neoptera</taxon>
        <taxon>Polyneoptera</taxon>
        <taxon>Dictyoptera</taxon>
        <taxon>Blattodea</taxon>
        <taxon>Blattoidea</taxon>
        <taxon>Termitoidae</taxon>
        <taxon>Kalotermitidae</taxon>
        <taxon>Cryptotermitinae</taxon>
        <taxon>Cryptotermes</taxon>
    </lineage>
</organism>
<feature type="region of interest" description="Disordered" evidence="1">
    <location>
        <begin position="177"/>
        <end position="196"/>
    </location>
</feature>
<proteinExistence type="predicted"/>
<dbReference type="Pfam" id="PF01359">
    <property type="entry name" value="Transposase_1"/>
    <property type="match status" value="1"/>
</dbReference>
<dbReference type="STRING" id="105785.A0A2J7R278"/>